<evidence type="ECO:0000259" key="7">
    <source>
        <dbReference type="Pfam" id="PF02776"/>
    </source>
</evidence>
<dbReference type="GO" id="GO:0000287">
    <property type="term" value="F:magnesium ion binding"/>
    <property type="evidence" value="ECO:0007669"/>
    <property type="project" value="InterPro"/>
</dbReference>
<dbReference type="CDD" id="cd07035">
    <property type="entry name" value="TPP_PYR_POX_like"/>
    <property type="match status" value="1"/>
</dbReference>
<dbReference type="Gene3D" id="3.40.50.970">
    <property type="match status" value="2"/>
</dbReference>
<evidence type="ECO:0000259" key="5">
    <source>
        <dbReference type="Pfam" id="PF00205"/>
    </source>
</evidence>
<dbReference type="EMBL" id="VJZA01000006">
    <property type="protein sequence ID" value="TVT24460.1"/>
    <property type="molecule type" value="Genomic_DNA"/>
</dbReference>
<feature type="region of interest" description="Disordered" evidence="4">
    <location>
        <begin position="326"/>
        <end position="347"/>
    </location>
</feature>
<comment type="similarity">
    <text evidence="1 3">Belongs to the TPP enzyme family.</text>
</comment>
<dbReference type="PANTHER" id="PTHR18968:SF133">
    <property type="entry name" value="BENZOYLFORMATE DECARBOXYLASE"/>
    <property type="match status" value="1"/>
</dbReference>
<dbReference type="GO" id="GO:0030976">
    <property type="term" value="F:thiamine pyrophosphate binding"/>
    <property type="evidence" value="ECO:0007669"/>
    <property type="project" value="InterPro"/>
</dbReference>
<dbReference type="Pfam" id="PF00205">
    <property type="entry name" value="TPP_enzyme_M"/>
    <property type="match status" value="1"/>
</dbReference>
<keyword evidence="8" id="KW-0456">Lyase</keyword>
<keyword evidence="9" id="KW-1185">Reference proteome</keyword>
<dbReference type="InterPro" id="IPR011766">
    <property type="entry name" value="TPP_enzyme_TPP-bd"/>
</dbReference>
<dbReference type="OrthoDB" id="2443624at2"/>
<dbReference type="SUPFAM" id="SSF52518">
    <property type="entry name" value="Thiamin diphosphate-binding fold (THDP-binding)"/>
    <property type="match status" value="2"/>
</dbReference>
<dbReference type="AlphaFoldDB" id="A0A558AJM3"/>
<evidence type="ECO:0000313" key="8">
    <source>
        <dbReference type="EMBL" id="TVT24460.1"/>
    </source>
</evidence>
<dbReference type="InterPro" id="IPR012001">
    <property type="entry name" value="Thiamin_PyroP_enz_TPP-bd_dom"/>
</dbReference>
<dbReference type="CDD" id="cd02002">
    <property type="entry name" value="TPP_BFDC"/>
    <property type="match status" value="1"/>
</dbReference>
<organism evidence="8 9">
    <name type="scientific">Amycolatopsis acidiphila</name>
    <dbReference type="NCBI Taxonomy" id="715473"/>
    <lineage>
        <taxon>Bacteria</taxon>
        <taxon>Bacillati</taxon>
        <taxon>Actinomycetota</taxon>
        <taxon>Actinomycetes</taxon>
        <taxon>Pseudonocardiales</taxon>
        <taxon>Pseudonocardiaceae</taxon>
        <taxon>Amycolatopsis</taxon>
    </lineage>
</organism>
<reference evidence="8 9" key="1">
    <citation type="submission" date="2019-07" db="EMBL/GenBank/DDBJ databases">
        <title>New species of Amycolatopsis and Streptomyces.</title>
        <authorList>
            <person name="Duangmal K."/>
            <person name="Teo W.F.A."/>
            <person name="Lipun K."/>
        </authorList>
    </citation>
    <scope>NUCLEOTIDE SEQUENCE [LARGE SCALE GENOMIC DNA]</scope>
    <source>
        <strain evidence="8 9">JCM 30562</strain>
    </source>
</reference>
<proteinExistence type="inferred from homology"/>
<gene>
    <name evidence="8" type="ORF">FNH06_05660</name>
</gene>
<dbReference type="SUPFAM" id="SSF52467">
    <property type="entry name" value="DHS-like NAD/FAD-binding domain"/>
    <property type="match status" value="1"/>
</dbReference>
<evidence type="ECO:0000313" key="9">
    <source>
        <dbReference type="Proteomes" id="UP000318578"/>
    </source>
</evidence>
<evidence type="ECO:0000256" key="3">
    <source>
        <dbReference type="RuleBase" id="RU362132"/>
    </source>
</evidence>
<evidence type="ECO:0000256" key="1">
    <source>
        <dbReference type="ARBA" id="ARBA00007812"/>
    </source>
</evidence>
<dbReference type="InterPro" id="IPR012000">
    <property type="entry name" value="Thiamin_PyroP_enz_cen_dom"/>
</dbReference>
<dbReference type="RefSeq" id="WP_144634673.1">
    <property type="nucleotide sequence ID" value="NZ_BNAX01000011.1"/>
</dbReference>
<dbReference type="GO" id="GO:0003984">
    <property type="term" value="F:acetolactate synthase activity"/>
    <property type="evidence" value="ECO:0007669"/>
    <property type="project" value="TreeGrafter"/>
</dbReference>
<dbReference type="Gene3D" id="3.40.50.1220">
    <property type="entry name" value="TPP-binding domain"/>
    <property type="match status" value="1"/>
</dbReference>
<dbReference type="GO" id="GO:0050695">
    <property type="term" value="F:benzoylformate decarboxylase activity"/>
    <property type="evidence" value="ECO:0007669"/>
    <property type="project" value="UniProtKB-EC"/>
</dbReference>
<protein>
    <submittedName>
        <fullName evidence="8">Benzoylformate decarboxylase</fullName>
        <ecNumber evidence="8">4.1.1.7</ecNumber>
    </submittedName>
</protein>
<keyword evidence="2 3" id="KW-0786">Thiamine pyrophosphate</keyword>
<dbReference type="NCBIfam" id="NF005485">
    <property type="entry name" value="PRK07092.1"/>
    <property type="match status" value="1"/>
</dbReference>
<dbReference type="InterPro" id="IPR029061">
    <property type="entry name" value="THDP-binding"/>
</dbReference>
<evidence type="ECO:0000256" key="2">
    <source>
        <dbReference type="ARBA" id="ARBA00023052"/>
    </source>
</evidence>
<sequence>MAPTTVRDVVRDLMRDWKITTVFGNPGTTEVPFLADWPDDFRYVLGLHETSVLAMADAYAQFTERPAVVSLHSAGGLGHALGSMVTAYQNRAPLIVIAGQQERSMLPYDPFLSAIDAAQFPKPWVKWSLEPAQAADVPAAFARAYQVATQPPFGPAYLSIPADDWLRPATPLPAKPRVRGFAPDPEAIAELAAALNASARPAIVFGAAVDADNAVPDAVRLAERTRAAVWTAPFAARSPFPENHPQFAGFLKPSKRKVYEALAGYDLVVVIGAPAFTYHVPTEGELPEQAPLYLVNDDPQVLARAPQATTVMSTPRAAIRALSEMVQTPQTRQAPVGRRRRERPAEPAEGELMTAAYVYAALSALLPEDTLLVEEAPSLRGDIQEHLPINAEGGGFLTMASGVLGYGLPAAVGAAMAQPGRPVVAVLGDGSSMYGIQALWTAAQEHVPAVFVILDNREYGAVRAHAETSINSKVPGSDLGGLDFCGLARSMGCDAMLVERPDELKPAVTGALAAANPTLVHVRIRSGAH</sequence>
<dbReference type="PANTHER" id="PTHR18968">
    <property type="entry name" value="THIAMINE PYROPHOSPHATE ENZYMES"/>
    <property type="match status" value="1"/>
</dbReference>
<dbReference type="InterPro" id="IPR045229">
    <property type="entry name" value="TPP_enz"/>
</dbReference>
<dbReference type="PROSITE" id="PS00187">
    <property type="entry name" value="TPP_ENZYMES"/>
    <property type="match status" value="1"/>
</dbReference>
<evidence type="ECO:0000259" key="6">
    <source>
        <dbReference type="Pfam" id="PF02775"/>
    </source>
</evidence>
<comment type="caution">
    <text evidence="8">The sequence shown here is derived from an EMBL/GenBank/DDBJ whole genome shotgun (WGS) entry which is preliminary data.</text>
</comment>
<evidence type="ECO:0000256" key="4">
    <source>
        <dbReference type="SAM" id="MobiDB-lite"/>
    </source>
</evidence>
<dbReference type="Pfam" id="PF02775">
    <property type="entry name" value="TPP_enzyme_C"/>
    <property type="match status" value="1"/>
</dbReference>
<dbReference type="Proteomes" id="UP000318578">
    <property type="component" value="Unassembled WGS sequence"/>
</dbReference>
<feature type="domain" description="Thiamine pyrophosphate enzyme central" evidence="5">
    <location>
        <begin position="188"/>
        <end position="322"/>
    </location>
</feature>
<feature type="domain" description="Thiamine pyrophosphate enzyme N-terminal TPP-binding" evidence="7">
    <location>
        <begin position="5"/>
        <end position="107"/>
    </location>
</feature>
<accession>A0A558AJM3</accession>
<dbReference type="InterPro" id="IPR029035">
    <property type="entry name" value="DHS-like_NAD/FAD-binding_dom"/>
</dbReference>
<feature type="domain" description="Thiamine pyrophosphate enzyme TPP-binding" evidence="6">
    <location>
        <begin position="386"/>
        <end position="522"/>
    </location>
</feature>
<name>A0A558AJM3_9PSEU</name>
<dbReference type="Pfam" id="PF02776">
    <property type="entry name" value="TPP_enzyme_N"/>
    <property type="match status" value="1"/>
</dbReference>
<dbReference type="GO" id="GO:0050660">
    <property type="term" value="F:flavin adenine dinucleotide binding"/>
    <property type="evidence" value="ECO:0007669"/>
    <property type="project" value="TreeGrafter"/>
</dbReference>
<dbReference type="EC" id="4.1.1.7" evidence="8"/>
<dbReference type="InterPro" id="IPR000399">
    <property type="entry name" value="TPP-bd_CS"/>
</dbReference>